<name>A0A559LKX8_FUSOC</name>
<organism evidence="2 3">
    <name type="scientific">Fusarium oxysporum f. sp. cubense</name>
    <dbReference type="NCBI Taxonomy" id="61366"/>
    <lineage>
        <taxon>Eukaryota</taxon>
        <taxon>Fungi</taxon>
        <taxon>Dikarya</taxon>
        <taxon>Ascomycota</taxon>
        <taxon>Pezizomycotina</taxon>
        <taxon>Sordariomycetes</taxon>
        <taxon>Hypocreomycetidae</taxon>
        <taxon>Hypocreales</taxon>
        <taxon>Nectriaceae</taxon>
        <taxon>Fusarium</taxon>
        <taxon>Fusarium oxysporum species complex</taxon>
    </lineage>
</organism>
<evidence type="ECO:0000313" key="2">
    <source>
        <dbReference type="EMBL" id="TVY74930.1"/>
    </source>
</evidence>
<dbReference type="Proteomes" id="UP000320707">
    <property type="component" value="Unassembled WGS sequence"/>
</dbReference>
<evidence type="ECO:0000256" key="1">
    <source>
        <dbReference type="SAM" id="SignalP"/>
    </source>
</evidence>
<feature type="signal peptide" evidence="1">
    <location>
        <begin position="1"/>
        <end position="18"/>
    </location>
</feature>
<keyword evidence="1" id="KW-0732">Signal</keyword>
<proteinExistence type="predicted"/>
<sequence>MQFSFLLSAVALASSVFAQATRYCCSINDAGEIVMRDGYTRNCCGANTFHGSKCTVAGNTTPFDNCCRGNRDIGVCT</sequence>
<protein>
    <submittedName>
        <fullName evidence="2">Uncharacterized protein</fullName>
    </submittedName>
</protein>
<feature type="chain" id="PRO_5022242161" evidence="1">
    <location>
        <begin position="19"/>
        <end position="77"/>
    </location>
</feature>
<evidence type="ECO:0000313" key="3">
    <source>
        <dbReference type="Proteomes" id="UP000320707"/>
    </source>
</evidence>
<dbReference type="EMBL" id="SRMI01000003">
    <property type="protein sequence ID" value="TVY74930.1"/>
    <property type="molecule type" value="Genomic_DNA"/>
</dbReference>
<accession>A0A559LKX8</accession>
<comment type="caution">
    <text evidence="2">The sequence shown here is derived from an EMBL/GenBank/DDBJ whole genome shotgun (WGS) entry which is preliminary data.</text>
</comment>
<reference evidence="2 3" key="1">
    <citation type="journal article" date="2019" name="Microbiol. Resour. Announc.">
        <title>High-quality draft genome sequence of Fusarium oxysporum f. sp. cubense strain 160527, a causal agent of Panama disease.</title>
        <authorList>
            <person name="Asai S."/>
            <person name="Ayukawa Y."/>
            <person name="Gan P."/>
            <person name="Masuda S."/>
            <person name="Komatsu K."/>
            <person name="Shirasu K."/>
            <person name="Arie T."/>
        </authorList>
    </citation>
    <scope>NUCLEOTIDE SEQUENCE [LARGE SCALE GENOMIC DNA]</scope>
    <source>
        <strain evidence="2 3">160527</strain>
    </source>
</reference>
<dbReference type="AlphaFoldDB" id="A0A559LKX8"/>
<gene>
    <name evidence="2" type="ORF">Focb16_v005844</name>
</gene>